<gene>
    <name evidence="1" type="ORF">BpHYR1_028763</name>
</gene>
<dbReference type="AlphaFoldDB" id="A0A3M7RSW8"/>
<dbReference type="Proteomes" id="UP000276133">
    <property type="component" value="Unassembled WGS sequence"/>
</dbReference>
<proteinExistence type="predicted"/>
<organism evidence="1 2">
    <name type="scientific">Brachionus plicatilis</name>
    <name type="common">Marine rotifer</name>
    <name type="synonym">Brachionus muelleri</name>
    <dbReference type="NCBI Taxonomy" id="10195"/>
    <lineage>
        <taxon>Eukaryota</taxon>
        <taxon>Metazoa</taxon>
        <taxon>Spiralia</taxon>
        <taxon>Gnathifera</taxon>
        <taxon>Rotifera</taxon>
        <taxon>Eurotatoria</taxon>
        <taxon>Monogononta</taxon>
        <taxon>Pseudotrocha</taxon>
        <taxon>Ploima</taxon>
        <taxon>Brachionidae</taxon>
        <taxon>Brachionus</taxon>
    </lineage>
</organism>
<reference evidence="1 2" key="1">
    <citation type="journal article" date="2018" name="Sci. Rep.">
        <title>Genomic signatures of local adaptation to the degree of environmental predictability in rotifers.</title>
        <authorList>
            <person name="Franch-Gras L."/>
            <person name="Hahn C."/>
            <person name="Garcia-Roger E.M."/>
            <person name="Carmona M.J."/>
            <person name="Serra M."/>
            <person name="Gomez A."/>
        </authorList>
    </citation>
    <scope>NUCLEOTIDE SEQUENCE [LARGE SCALE GENOMIC DNA]</scope>
    <source>
        <strain evidence="1">HYR1</strain>
    </source>
</reference>
<comment type="caution">
    <text evidence="1">The sequence shown here is derived from an EMBL/GenBank/DDBJ whole genome shotgun (WGS) entry which is preliminary data.</text>
</comment>
<name>A0A3M7RSW8_BRAPC</name>
<keyword evidence="2" id="KW-1185">Reference proteome</keyword>
<evidence type="ECO:0000313" key="2">
    <source>
        <dbReference type="Proteomes" id="UP000276133"/>
    </source>
</evidence>
<sequence>MINFYKVSVQNFKIFPNFMLKYLTQSANDSLNKYYLPTRICNQSILHLNNFYKHVIKYNFDITTAEDMLSKTRCLSMSQEVLKKQIELKIS</sequence>
<evidence type="ECO:0000313" key="1">
    <source>
        <dbReference type="EMBL" id="RNA26415.1"/>
    </source>
</evidence>
<protein>
    <submittedName>
        <fullName evidence="1">Uncharacterized protein</fullName>
    </submittedName>
</protein>
<dbReference type="EMBL" id="REGN01002743">
    <property type="protein sequence ID" value="RNA26415.1"/>
    <property type="molecule type" value="Genomic_DNA"/>
</dbReference>
<accession>A0A3M7RSW8</accession>